<keyword evidence="3" id="KW-0489">Methyltransferase</keyword>
<evidence type="ECO:0000259" key="2">
    <source>
        <dbReference type="Pfam" id="PF13649"/>
    </source>
</evidence>
<organism evidence="3 4">
    <name type="scientific">Collimonas rhizosphaerae</name>
    <dbReference type="NCBI Taxonomy" id="3126357"/>
    <lineage>
        <taxon>Bacteria</taxon>
        <taxon>Pseudomonadati</taxon>
        <taxon>Pseudomonadota</taxon>
        <taxon>Betaproteobacteria</taxon>
        <taxon>Burkholderiales</taxon>
        <taxon>Oxalobacteraceae</taxon>
        <taxon>Collimonas</taxon>
    </lineage>
</organism>
<dbReference type="GO" id="GO:0032259">
    <property type="term" value="P:methylation"/>
    <property type="evidence" value="ECO:0007669"/>
    <property type="project" value="UniProtKB-KW"/>
</dbReference>
<evidence type="ECO:0000313" key="3">
    <source>
        <dbReference type="EMBL" id="MEM4986200.1"/>
    </source>
</evidence>
<proteinExistence type="predicted"/>
<dbReference type="InterPro" id="IPR029063">
    <property type="entry name" value="SAM-dependent_MTases_sf"/>
</dbReference>
<keyword evidence="4" id="KW-1185">Reference proteome</keyword>
<dbReference type="InterPro" id="IPR041698">
    <property type="entry name" value="Methyltransf_25"/>
</dbReference>
<name>A0ABU9PQD4_9BURK</name>
<comment type="caution">
    <text evidence="3">The sequence shown here is derived from an EMBL/GenBank/DDBJ whole genome shotgun (WGS) entry which is preliminary data.</text>
</comment>
<evidence type="ECO:0000313" key="4">
    <source>
        <dbReference type="Proteomes" id="UP001495910"/>
    </source>
</evidence>
<reference evidence="3 4" key="1">
    <citation type="submission" date="2024-02" db="EMBL/GenBank/DDBJ databases">
        <title>Draft genome sequence of Collimonas sp. strain H4R21, an effective mineral-weathering bacterial strain isolated from the beech rhizosphere.</title>
        <authorList>
            <person name="Morin E."/>
            <person name="Uroz S."/>
            <person name="Leveau J.H.J."/>
            <person name="Kumar R."/>
            <person name="Rey M.W."/>
            <person name="Pham J."/>
        </authorList>
    </citation>
    <scope>NUCLEOTIDE SEQUENCE [LARGE SCALE GENOMIC DNA]</scope>
    <source>
        <strain evidence="3 4">H4R21</strain>
    </source>
</reference>
<keyword evidence="1" id="KW-0808">Transferase</keyword>
<dbReference type="SUPFAM" id="SSF53335">
    <property type="entry name" value="S-adenosyl-L-methionine-dependent methyltransferases"/>
    <property type="match status" value="1"/>
</dbReference>
<dbReference type="GO" id="GO:0008168">
    <property type="term" value="F:methyltransferase activity"/>
    <property type="evidence" value="ECO:0007669"/>
    <property type="project" value="UniProtKB-KW"/>
</dbReference>
<dbReference type="PANTHER" id="PTHR43861">
    <property type="entry name" value="TRANS-ACONITATE 2-METHYLTRANSFERASE-RELATED"/>
    <property type="match status" value="1"/>
</dbReference>
<dbReference type="Gene3D" id="3.40.50.150">
    <property type="entry name" value="Vaccinia Virus protein VP39"/>
    <property type="match status" value="1"/>
</dbReference>
<gene>
    <name evidence="3" type="ORF">V8G57_02250</name>
</gene>
<dbReference type="RefSeq" id="WP_342828005.1">
    <property type="nucleotide sequence ID" value="NZ_JBANDC010000001.1"/>
</dbReference>
<sequence length="268" mass="30963">MSIDANDISRTMQETYDHYFLSDGYRRRYPEPNVATMTYLLEKGLAEVDQILDFGCGNGRYSLALLEKSQAHLTAYDISAASLTEFESRLRTTSHRERVTFVYGDLDGLNRYACYDAILMLFGVLSHVVERNLRLETLHKMRSLIRADGKLILSVPSIFRRRPWELFKYGLARTLGHARPPHDEAGNICFTRRIQGRNLTFFYHLYSLRTLCEELAEAGFAISEWQPESVFPEWLVTQSSLMRCLDRRLCSWIPAELGYGMRVLANPV</sequence>
<evidence type="ECO:0000256" key="1">
    <source>
        <dbReference type="ARBA" id="ARBA00022679"/>
    </source>
</evidence>
<dbReference type="CDD" id="cd02440">
    <property type="entry name" value="AdoMet_MTases"/>
    <property type="match status" value="1"/>
</dbReference>
<dbReference type="EMBL" id="JBANDC010000001">
    <property type="protein sequence ID" value="MEM4986200.1"/>
    <property type="molecule type" value="Genomic_DNA"/>
</dbReference>
<feature type="domain" description="Methyltransferase" evidence="2">
    <location>
        <begin position="51"/>
        <end position="149"/>
    </location>
</feature>
<dbReference type="Proteomes" id="UP001495910">
    <property type="component" value="Unassembled WGS sequence"/>
</dbReference>
<dbReference type="Pfam" id="PF13649">
    <property type="entry name" value="Methyltransf_25"/>
    <property type="match status" value="1"/>
</dbReference>
<accession>A0ABU9PQD4</accession>
<protein>
    <submittedName>
        <fullName evidence="3">Methyltransferase domain-containing protein</fullName>
    </submittedName>
</protein>